<evidence type="ECO:0000313" key="7">
    <source>
        <dbReference type="Proteomes" id="UP000186438"/>
    </source>
</evidence>
<dbReference type="SUPFAM" id="SSF48179">
    <property type="entry name" value="6-phosphogluconate dehydrogenase C-terminal domain-like"/>
    <property type="match status" value="1"/>
</dbReference>
<evidence type="ECO:0000313" key="6">
    <source>
        <dbReference type="EMBL" id="OJZ76050.1"/>
    </source>
</evidence>
<dbReference type="PANTHER" id="PTHR21708">
    <property type="entry name" value="PROBABLE 2-DEHYDROPANTOATE 2-REDUCTASE"/>
    <property type="match status" value="1"/>
</dbReference>
<reference evidence="6 7" key="1">
    <citation type="submission" date="2016-11" db="EMBL/GenBank/DDBJ databases">
        <title>Genome sequences of unsequenced Mycobacteria.</title>
        <authorList>
            <person name="Greninger A.L."/>
            <person name="Fang F."/>
            <person name="Jerome K.R."/>
        </authorList>
    </citation>
    <scope>NUCLEOTIDE SEQUENCE [LARGE SCALE GENOMIC DNA]</scope>
    <source>
        <strain evidence="6 7">M11</strain>
    </source>
</reference>
<evidence type="ECO:0000256" key="3">
    <source>
        <dbReference type="ARBA" id="ARBA00023002"/>
    </source>
</evidence>
<dbReference type="Gene3D" id="1.10.1040.10">
    <property type="entry name" value="N-(1-d-carboxylethyl)-l-norvaline Dehydrogenase, domain 2"/>
    <property type="match status" value="1"/>
</dbReference>
<dbReference type="AlphaFoldDB" id="A0A1Q4I2E4"/>
<evidence type="ECO:0008006" key="8">
    <source>
        <dbReference type="Google" id="ProtNLM"/>
    </source>
</evidence>
<dbReference type="GO" id="GO:0005737">
    <property type="term" value="C:cytoplasm"/>
    <property type="evidence" value="ECO:0007669"/>
    <property type="project" value="TreeGrafter"/>
</dbReference>
<comment type="caution">
    <text evidence="6">The sequence shown here is derived from an EMBL/GenBank/DDBJ whole genome shotgun (WGS) entry which is preliminary data.</text>
</comment>
<dbReference type="Pfam" id="PF08546">
    <property type="entry name" value="ApbA_C"/>
    <property type="match status" value="1"/>
</dbReference>
<dbReference type="InterPro" id="IPR036291">
    <property type="entry name" value="NAD(P)-bd_dom_sf"/>
</dbReference>
<dbReference type="InterPro" id="IPR013332">
    <property type="entry name" value="KPR_N"/>
</dbReference>
<dbReference type="InterPro" id="IPR051402">
    <property type="entry name" value="KPR-Related"/>
</dbReference>
<organism evidence="6 7">
    <name type="scientific">Mycobacterium paraffinicum</name>
    <dbReference type="NCBI Taxonomy" id="53378"/>
    <lineage>
        <taxon>Bacteria</taxon>
        <taxon>Bacillati</taxon>
        <taxon>Actinomycetota</taxon>
        <taxon>Actinomycetes</taxon>
        <taxon>Mycobacteriales</taxon>
        <taxon>Mycobacteriaceae</taxon>
        <taxon>Mycobacterium</taxon>
    </lineage>
</organism>
<comment type="similarity">
    <text evidence="1">Belongs to the ketopantoate reductase family.</text>
</comment>
<dbReference type="RefSeq" id="WP_073870170.1">
    <property type="nucleotide sequence ID" value="NZ_MPNT01000001.1"/>
</dbReference>
<feature type="domain" description="Ketopantoate reductase N-terminal" evidence="4">
    <location>
        <begin position="9"/>
        <end position="158"/>
    </location>
</feature>
<proteinExistence type="inferred from homology"/>
<dbReference type="GO" id="GO:0015940">
    <property type="term" value="P:pantothenate biosynthetic process"/>
    <property type="evidence" value="ECO:0007669"/>
    <property type="project" value="InterPro"/>
</dbReference>
<keyword evidence="3" id="KW-0560">Oxidoreductase</keyword>
<dbReference type="InterPro" id="IPR013328">
    <property type="entry name" value="6PGD_dom2"/>
</dbReference>
<gene>
    <name evidence="6" type="ORF">BRW65_00955</name>
</gene>
<dbReference type="STRING" id="53378.BRW65_00955"/>
<dbReference type="NCBIfam" id="TIGR00745">
    <property type="entry name" value="apbA_panE"/>
    <property type="match status" value="1"/>
</dbReference>
<dbReference type="Proteomes" id="UP000186438">
    <property type="component" value="Unassembled WGS sequence"/>
</dbReference>
<dbReference type="PANTHER" id="PTHR21708:SF26">
    <property type="entry name" value="2-DEHYDROPANTOATE 2-REDUCTASE"/>
    <property type="match status" value="1"/>
</dbReference>
<dbReference type="InterPro" id="IPR003710">
    <property type="entry name" value="ApbA"/>
</dbReference>
<protein>
    <recommendedName>
        <fullName evidence="8">2-dehydropantoate 2-reductase</fullName>
    </recommendedName>
</protein>
<dbReference type="Gene3D" id="3.40.50.720">
    <property type="entry name" value="NAD(P)-binding Rossmann-like Domain"/>
    <property type="match status" value="1"/>
</dbReference>
<dbReference type="InterPro" id="IPR013752">
    <property type="entry name" value="KPA_reductase"/>
</dbReference>
<dbReference type="OrthoDB" id="9796561at2"/>
<evidence type="ECO:0000256" key="1">
    <source>
        <dbReference type="ARBA" id="ARBA00007870"/>
    </source>
</evidence>
<dbReference type="InterPro" id="IPR008927">
    <property type="entry name" value="6-PGluconate_DH-like_C_sf"/>
</dbReference>
<dbReference type="Pfam" id="PF02558">
    <property type="entry name" value="ApbA"/>
    <property type="match status" value="1"/>
</dbReference>
<keyword evidence="2" id="KW-0521">NADP</keyword>
<dbReference type="EMBL" id="MPNT01000001">
    <property type="protein sequence ID" value="OJZ76050.1"/>
    <property type="molecule type" value="Genomic_DNA"/>
</dbReference>
<feature type="domain" description="Ketopantoate reductase C-terminal" evidence="5">
    <location>
        <begin position="187"/>
        <end position="332"/>
    </location>
</feature>
<sequence length="359" mass="37235">MSQADPSVWVVGIGGIGATLAGRLARGGGVLLVDGWEENVAAIRDRGLAVEYADETVVVPAPVVALDRLAGAGLPAPRVVILAVKSYQTADTVKILEPLIGSDTQVVSAQNGLNEDTIADLIGVERTVGAICLFDGQLVAPGRARQRRTDGKMVIGDLGGGDGQRRQVLHDVAQRLRTAVAVEVSDNIYGELWTKVIRNGMINGVCALAGADVGTAVGDDDMLSIIVALGVEGVGVARALGVTLIEADLYGASVTDFERGFDDPGSYERAAAKVRAEYLRFAKVIPSMAQDVAKGRPTEIDFLNGVVVAKGAALGLETRVSAALIEAVKRIEGTEHRPGDSGSAIEALAALVARLRNGG</sequence>
<accession>A0A1Q4I2E4</accession>
<evidence type="ECO:0000256" key="2">
    <source>
        <dbReference type="ARBA" id="ARBA00022857"/>
    </source>
</evidence>
<keyword evidence="7" id="KW-1185">Reference proteome</keyword>
<dbReference type="SUPFAM" id="SSF51735">
    <property type="entry name" value="NAD(P)-binding Rossmann-fold domains"/>
    <property type="match status" value="1"/>
</dbReference>
<name>A0A1Q4I2E4_9MYCO</name>
<evidence type="ECO:0000259" key="4">
    <source>
        <dbReference type="Pfam" id="PF02558"/>
    </source>
</evidence>
<evidence type="ECO:0000259" key="5">
    <source>
        <dbReference type="Pfam" id="PF08546"/>
    </source>
</evidence>
<dbReference type="GO" id="GO:0008677">
    <property type="term" value="F:2-dehydropantoate 2-reductase activity"/>
    <property type="evidence" value="ECO:0007669"/>
    <property type="project" value="InterPro"/>
</dbReference>